<name>A0A0F3N4C9_ANAPH</name>
<dbReference type="EMBL" id="LANT01000009">
    <property type="protein sequence ID" value="KJV62930.1"/>
    <property type="molecule type" value="Genomic_DNA"/>
</dbReference>
<evidence type="ECO:0000313" key="1">
    <source>
        <dbReference type="EMBL" id="KJV62930.1"/>
    </source>
</evidence>
<comment type="caution">
    <text evidence="1">The sequence shown here is derived from an EMBL/GenBank/DDBJ whole genome shotgun (WGS) entry which is preliminary data.</text>
</comment>
<sequence>MRSCLLIMMVCMLVSSEGVVEGTFVSRCVPGFCLVFEV</sequence>
<gene>
    <name evidence="1" type="ORF">EPHNCH_1446</name>
</gene>
<dbReference type="PATRIC" id="fig|1359161.3.peg.1645"/>
<evidence type="ECO:0000313" key="2">
    <source>
        <dbReference type="Proteomes" id="UP000033754"/>
    </source>
</evidence>
<dbReference type="Proteomes" id="UP000033754">
    <property type="component" value="Unassembled WGS sequence"/>
</dbReference>
<reference evidence="1 2" key="1">
    <citation type="submission" date="2015-01" db="EMBL/GenBank/DDBJ databases">
        <title>Genome Sequencing of Rickettsiales.</title>
        <authorList>
            <person name="Daugherty S.C."/>
            <person name="Su Q."/>
            <person name="Abolude K."/>
            <person name="Beier-Sexton M."/>
            <person name="Carlyon J.A."/>
            <person name="Carter R."/>
            <person name="Day N.P."/>
            <person name="Dumler S.J."/>
            <person name="Dyachenko V."/>
            <person name="Godinez A."/>
            <person name="Kurtti T.J."/>
            <person name="Lichay M."/>
            <person name="Mullins K.E."/>
            <person name="Ott S."/>
            <person name="Pappas-Brown V."/>
            <person name="Paris D.H."/>
            <person name="Patel P."/>
            <person name="Richards A.L."/>
            <person name="Sadzewicz L."/>
            <person name="Sears K."/>
            <person name="Seidman D."/>
            <person name="Sengamalay N."/>
            <person name="Stenos J."/>
            <person name="Tallon L.J."/>
            <person name="Vincent G."/>
            <person name="Fraser C.M."/>
            <person name="Munderloh U."/>
            <person name="Dunning-Hotopp J.C."/>
        </authorList>
    </citation>
    <scope>NUCLEOTIDE SEQUENCE [LARGE SCALE GENOMIC DNA]</scope>
    <source>
        <strain evidence="1 2">NCH-1</strain>
    </source>
</reference>
<protein>
    <submittedName>
        <fullName evidence="1">Uncharacterized protein</fullName>
    </submittedName>
</protein>
<organism evidence="1 2">
    <name type="scientific">Anaplasma phagocytophilum str. NCH-1</name>
    <dbReference type="NCBI Taxonomy" id="1359161"/>
    <lineage>
        <taxon>Bacteria</taxon>
        <taxon>Pseudomonadati</taxon>
        <taxon>Pseudomonadota</taxon>
        <taxon>Alphaproteobacteria</taxon>
        <taxon>Rickettsiales</taxon>
        <taxon>Anaplasmataceae</taxon>
        <taxon>Anaplasma</taxon>
        <taxon>phagocytophilum group</taxon>
    </lineage>
</organism>
<accession>A0A0F3N4C9</accession>
<dbReference type="AlphaFoldDB" id="A0A0F3N4C9"/>
<proteinExistence type="predicted"/>